<dbReference type="PANTHER" id="PTHR43163">
    <property type="entry name" value="DIPEPTIDE TRANSPORT SYSTEM PERMEASE PROTEIN DPPB-RELATED"/>
    <property type="match status" value="1"/>
</dbReference>
<comment type="similarity">
    <text evidence="7">Belongs to the binding-protein-dependent transport system permease family.</text>
</comment>
<comment type="subcellular location">
    <subcellularLocation>
        <location evidence="1 7">Cell membrane</location>
        <topology evidence="1 7">Multi-pass membrane protein</topology>
    </subcellularLocation>
</comment>
<dbReference type="SUPFAM" id="SSF161098">
    <property type="entry name" value="MetI-like"/>
    <property type="match status" value="1"/>
</dbReference>
<dbReference type="InterPro" id="IPR000515">
    <property type="entry name" value="MetI-like"/>
</dbReference>
<evidence type="ECO:0000256" key="2">
    <source>
        <dbReference type="ARBA" id="ARBA00022448"/>
    </source>
</evidence>
<dbReference type="CDD" id="cd06261">
    <property type="entry name" value="TM_PBP2"/>
    <property type="match status" value="1"/>
</dbReference>
<accession>A0A2K9N7F8</accession>
<feature type="transmembrane region" description="Helical" evidence="7">
    <location>
        <begin position="134"/>
        <end position="157"/>
    </location>
</feature>
<keyword evidence="3" id="KW-1003">Cell membrane</keyword>
<evidence type="ECO:0000256" key="1">
    <source>
        <dbReference type="ARBA" id="ARBA00004651"/>
    </source>
</evidence>
<evidence type="ECO:0000256" key="6">
    <source>
        <dbReference type="ARBA" id="ARBA00023136"/>
    </source>
</evidence>
<dbReference type="RefSeq" id="WP_102110787.1">
    <property type="nucleotide sequence ID" value="NZ_BMGN01000004.1"/>
</dbReference>
<feature type="transmembrane region" description="Helical" evidence="7">
    <location>
        <begin position="177"/>
        <end position="197"/>
    </location>
</feature>
<dbReference type="PROSITE" id="PS50928">
    <property type="entry name" value="ABC_TM1"/>
    <property type="match status" value="1"/>
</dbReference>
<evidence type="ECO:0000313" key="8">
    <source>
        <dbReference type="EMBL" id="AUN29037.1"/>
    </source>
</evidence>
<dbReference type="EMBL" id="CP025611">
    <property type="protein sequence ID" value="AUN29037.1"/>
    <property type="molecule type" value="Genomic_DNA"/>
</dbReference>
<protein>
    <submittedName>
        <fullName evidence="8">Peptide ABC transporter</fullName>
    </submittedName>
</protein>
<proteinExistence type="inferred from homology"/>
<dbReference type="OrthoDB" id="7834831at2"/>
<dbReference type="GO" id="GO:0055085">
    <property type="term" value="P:transmembrane transport"/>
    <property type="evidence" value="ECO:0007669"/>
    <property type="project" value="InterPro"/>
</dbReference>
<evidence type="ECO:0000256" key="4">
    <source>
        <dbReference type="ARBA" id="ARBA00022692"/>
    </source>
</evidence>
<evidence type="ECO:0000256" key="3">
    <source>
        <dbReference type="ARBA" id="ARBA00022475"/>
    </source>
</evidence>
<keyword evidence="9" id="KW-1185">Reference proteome</keyword>
<gene>
    <name evidence="8" type="ORF">C0V82_01315</name>
</gene>
<dbReference type="AlphaFoldDB" id="A0A2K9N7F8"/>
<keyword evidence="2 7" id="KW-0813">Transport</keyword>
<feature type="transmembrane region" description="Helical" evidence="7">
    <location>
        <begin position="101"/>
        <end position="122"/>
    </location>
</feature>
<keyword evidence="6 7" id="KW-0472">Membrane</keyword>
<dbReference type="InterPro" id="IPR035906">
    <property type="entry name" value="MetI-like_sf"/>
</dbReference>
<reference evidence="8 9" key="1">
    <citation type="submission" date="2017-12" db="EMBL/GenBank/DDBJ databases">
        <title>Genomes of bacteria within cyanobacterial aggregates.</title>
        <authorList>
            <person name="Cai H."/>
        </authorList>
    </citation>
    <scope>NUCLEOTIDE SEQUENCE [LARGE SCALE GENOMIC DNA]</scope>
    <source>
        <strain evidence="8 9">TH16</strain>
    </source>
</reference>
<dbReference type="Gene3D" id="1.10.3720.10">
    <property type="entry name" value="MetI-like"/>
    <property type="match status" value="1"/>
</dbReference>
<keyword evidence="4 7" id="KW-0812">Transmembrane</keyword>
<dbReference type="PANTHER" id="PTHR43163:SF6">
    <property type="entry name" value="DIPEPTIDE TRANSPORT SYSTEM PERMEASE PROTEIN DPPB-RELATED"/>
    <property type="match status" value="1"/>
</dbReference>
<keyword evidence="5 7" id="KW-1133">Transmembrane helix</keyword>
<dbReference type="KEGG" id="ncb:C0V82_01315"/>
<feature type="transmembrane region" description="Helical" evidence="7">
    <location>
        <begin position="239"/>
        <end position="261"/>
    </location>
</feature>
<dbReference type="Proteomes" id="UP000234752">
    <property type="component" value="Chromosome eg_1"/>
</dbReference>
<evidence type="ECO:0000256" key="5">
    <source>
        <dbReference type="ARBA" id="ARBA00022989"/>
    </source>
</evidence>
<dbReference type="GO" id="GO:0005886">
    <property type="term" value="C:plasma membrane"/>
    <property type="evidence" value="ECO:0007669"/>
    <property type="project" value="UniProtKB-SubCell"/>
</dbReference>
<dbReference type="InterPro" id="IPR045621">
    <property type="entry name" value="BPD_transp_1_N"/>
</dbReference>
<dbReference type="Pfam" id="PF00528">
    <property type="entry name" value="BPD_transp_1"/>
    <property type="match status" value="1"/>
</dbReference>
<feature type="transmembrane region" description="Helical" evidence="7">
    <location>
        <begin position="12"/>
        <end position="30"/>
    </location>
</feature>
<sequence>MGAYLLRRCLMTLPTLLIVAVIVFLLMRLVPGDPVSVMVGDMADPATITAITRNLGLDQPLPVQFLRWLGNILTGDFGTSITTGEAVLPAMLHRLGVTAQIVLISMALAMLIAVPAGMLAAWRQNKATDMVITGLLVLFISVPSFWVGLLLILLFGVQLGWLPTVGYVAITDDPVQGLLYLILPCASLVLVEMGVVARMMRSGMIDVLRLDYITHARAKGLAEGPVLWRHAFPNAFAPTLTFIGLLLGSLLGGAVVIETVFTLPGLGRFLVDAIEARDYPVIQGCLLLVAMIRILVNLAVDLAYPLLDPRVQL</sequence>
<feature type="transmembrane region" description="Helical" evidence="7">
    <location>
        <begin position="281"/>
        <end position="307"/>
    </location>
</feature>
<evidence type="ECO:0000313" key="9">
    <source>
        <dbReference type="Proteomes" id="UP000234752"/>
    </source>
</evidence>
<dbReference type="Pfam" id="PF19300">
    <property type="entry name" value="BPD_transp_1_N"/>
    <property type="match status" value="1"/>
</dbReference>
<name>A0A2K9N7F8_9PROT</name>
<evidence type="ECO:0000256" key="7">
    <source>
        <dbReference type="RuleBase" id="RU363032"/>
    </source>
</evidence>
<organism evidence="8 9">
    <name type="scientific">Niveispirillum cyanobacteriorum</name>
    <dbReference type="NCBI Taxonomy" id="1612173"/>
    <lineage>
        <taxon>Bacteria</taxon>
        <taxon>Pseudomonadati</taxon>
        <taxon>Pseudomonadota</taxon>
        <taxon>Alphaproteobacteria</taxon>
        <taxon>Rhodospirillales</taxon>
        <taxon>Azospirillaceae</taxon>
        <taxon>Niveispirillum</taxon>
    </lineage>
</organism>